<reference evidence="2 3" key="1">
    <citation type="submission" date="2019-08" db="EMBL/GenBank/DDBJ databases">
        <title>In-depth cultivation of the pig gut microbiome towards novel bacterial diversity and tailored functional studies.</title>
        <authorList>
            <person name="Wylensek D."/>
            <person name="Hitch T.C.A."/>
            <person name="Clavel T."/>
        </authorList>
    </citation>
    <scope>NUCLEOTIDE SEQUENCE [LARGE SCALE GENOMIC DNA]</scope>
    <source>
        <strain evidence="2 3">WCA-SAB-591-4A-A</strain>
    </source>
</reference>
<keyword evidence="1" id="KW-1133">Transmembrane helix</keyword>
<organism evidence="2 3">
    <name type="scientific">Peptostreptococcus porci</name>
    <dbReference type="NCBI Taxonomy" id="2652282"/>
    <lineage>
        <taxon>Bacteria</taxon>
        <taxon>Bacillati</taxon>
        <taxon>Bacillota</taxon>
        <taxon>Clostridia</taxon>
        <taxon>Peptostreptococcales</taxon>
        <taxon>Peptostreptococcaceae</taxon>
        <taxon>Peptostreptococcus</taxon>
    </lineage>
</organism>
<gene>
    <name evidence="2" type="ORF">FYJ71_05110</name>
</gene>
<keyword evidence="1" id="KW-0472">Membrane</keyword>
<evidence type="ECO:0000313" key="2">
    <source>
        <dbReference type="EMBL" id="MST62356.1"/>
    </source>
</evidence>
<name>A0A6N7XCD2_9FIRM</name>
<protein>
    <submittedName>
        <fullName evidence="2">Uncharacterized protein</fullName>
    </submittedName>
</protein>
<proteinExistence type="predicted"/>
<keyword evidence="1" id="KW-0812">Transmembrane</keyword>
<evidence type="ECO:0000256" key="1">
    <source>
        <dbReference type="SAM" id="Phobius"/>
    </source>
</evidence>
<evidence type="ECO:0000313" key="3">
    <source>
        <dbReference type="Proteomes" id="UP000440713"/>
    </source>
</evidence>
<dbReference type="Proteomes" id="UP000440713">
    <property type="component" value="Unassembled WGS sequence"/>
</dbReference>
<dbReference type="RefSeq" id="WP_154537748.1">
    <property type="nucleotide sequence ID" value="NZ_VUNE01000002.1"/>
</dbReference>
<sequence length="260" mass="29316">MAEKCYCRNYVNVDVIFSIPGRIRMRLGRDPVNASKLLKKLKADGLIKKGCFNSVSHTVVVEYENKDDFELDNLLMIFCGLYSKDINVRNIKLNYRSSRNNELSYSAILSLGFIILDLGTTFLGVGSGLSRYKSFIRWCAFGTTLGAIFEHGYKELSENGAFDPEVMSIMYLVNSIHKETTAASDGTVTTSIYSPTIAWFLTFGRHILARKNKSTVLSTVVRNDDIKVIEESSKTFFVNQFLGSCLDVYQNVSVRKSILR</sequence>
<accession>A0A6N7XCD2</accession>
<dbReference type="AlphaFoldDB" id="A0A6N7XCD2"/>
<comment type="caution">
    <text evidence="2">The sequence shown here is derived from an EMBL/GenBank/DDBJ whole genome shotgun (WGS) entry which is preliminary data.</text>
</comment>
<dbReference type="EMBL" id="VUNE01000002">
    <property type="protein sequence ID" value="MST62356.1"/>
    <property type="molecule type" value="Genomic_DNA"/>
</dbReference>
<feature type="transmembrane region" description="Helical" evidence="1">
    <location>
        <begin position="103"/>
        <end position="125"/>
    </location>
</feature>
<keyword evidence="3" id="KW-1185">Reference proteome</keyword>